<name>A0A8J6IQ79_9FIRM</name>
<dbReference type="InterPro" id="IPR010982">
    <property type="entry name" value="Lambda_DNA-bd_dom_sf"/>
</dbReference>
<dbReference type="RefSeq" id="WP_186488057.1">
    <property type="nucleotide sequence ID" value="NZ_JACOGI010000001.1"/>
</dbReference>
<dbReference type="AlphaFoldDB" id="A0A8J6IQ79"/>
<dbReference type="GO" id="GO:0003677">
    <property type="term" value="F:DNA binding"/>
    <property type="evidence" value="ECO:0007669"/>
    <property type="project" value="InterPro"/>
</dbReference>
<organism evidence="1 2">
    <name type="scientific">Neobittarella massiliensis</name>
    <name type="common">ex Bilen et al. 2018</name>
    <dbReference type="NCBI Taxonomy" id="2041842"/>
    <lineage>
        <taxon>Bacteria</taxon>
        <taxon>Bacillati</taxon>
        <taxon>Bacillota</taxon>
        <taxon>Clostridia</taxon>
        <taxon>Eubacteriales</taxon>
        <taxon>Oscillospiraceae</taxon>
        <taxon>Neobittarella (ex Bilen et al. 2018)</taxon>
    </lineage>
</organism>
<proteinExistence type="predicted"/>
<reference evidence="1" key="1">
    <citation type="submission" date="2020-08" db="EMBL/GenBank/DDBJ databases">
        <authorList>
            <person name="Liu C."/>
            <person name="Sun Q."/>
        </authorList>
    </citation>
    <scope>NUCLEOTIDE SEQUENCE</scope>
    <source>
        <strain evidence="1">NSJ-65</strain>
    </source>
</reference>
<sequence length="68" mass="7802">MPAEWTAEVIGEMHRYGITGIELARHLGISPKYFSALINSRRQPRQAEDTVRRGLEELIAARRKKGRL</sequence>
<protein>
    <submittedName>
        <fullName evidence="1">Uncharacterized protein</fullName>
    </submittedName>
</protein>
<gene>
    <name evidence="1" type="ORF">H8K20_08225</name>
</gene>
<evidence type="ECO:0000313" key="2">
    <source>
        <dbReference type="Proteomes" id="UP000597668"/>
    </source>
</evidence>
<comment type="caution">
    <text evidence="1">The sequence shown here is derived from an EMBL/GenBank/DDBJ whole genome shotgun (WGS) entry which is preliminary data.</text>
</comment>
<keyword evidence="2" id="KW-1185">Reference proteome</keyword>
<evidence type="ECO:0000313" key="1">
    <source>
        <dbReference type="EMBL" id="MBC3516381.1"/>
    </source>
</evidence>
<dbReference type="EMBL" id="JACOGI010000001">
    <property type="protein sequence ID" value="MBC3516381.1"/>
    <property type="molecule type" value="Genomic_DNA"/>
</dbReference>
<dbReference type="Proteomes" id="UP000597668">
    <property type="component" value="Unassembled WGS sequence"/>
</dbReference>
<accession>A0A8J6IQ79</accession>
<dbReference type="SUPFAM" id="SSF47413">
    <property type="entry name" value="lambda repressor-like DNA-binding domains"/>
    <property type="match status" value="1"/>
</dbReference>